<dbReference type="KEGG" id="paby:Ga0080574_TMP2751"/>
<reference evidence="1 2" key="1">
    <citation type="submission" date="2016-04" db="EMBL/GenBank/DDBJ databases">
        <title>Deep-sea bacteria in the southern Pacific.</title>
        <authorList>
            <person name="Tang K."/>
        </authorList>
    </citation>
    <scope>NUCLEOTIDE SEQUENCE [LARGE SCALE GENOMIC DNA]</scope>
    <source>
        <strain evidence="1 2">JLT2014</strain>
    </source>
</reference>
<protein>
    <recommendedName>
        <fullName evidence="3">N-(5'-phosphoribosyl)anthranilate isomerase</fullName>
    </recommendedName>
</protein>
<dbReference type="Proteomes" id="UP000187059">
    <property type="component" value="Chromosome"/>
</dbReference>
<dbReference type="OrthoDB" id="7867818at2"/>
<organism evidence="1 2">
    <name type="scientific">Salipiger abyssi</name>
    <dbReference type="NCBI Taxonomy" id="1250539"/>
    <lineage>
        <taxon>Bacteria</taxon>
        <taxon>Pseudomonadati</taxon>
        <taxon>Pseudomonadota</taxon>
        <taxon>Alphaproteobacteria</taxon>
        <taxon>Rhodobacterales</taxon>
        <taxon>Roseobacteraceae</taxon>
        <taxon>Salipiger</taxon>
    </lineage>
</organism>
<evidence type="ECO:0000313" key="1">
    <source>
        <dbReference type="EMBL" id="APZ53085.1"/>
    </source>
</evidence>
<dbReference type="RefSeq" id="WP_076700258.1">
    <property type="nucleotide sequence ID" value="NZ_CP015093.1"/>
</dbReference>
<dbReference type="STRING" id="1250539.Ga0080574_TMP2751"/>
<evidence type="ECO:0008006" key="3">
    <source>
        <dbReference type="Google" id="ProtNLM"/>
    </source>
</evidence>
<accession>A0A1P8UUL0</accession>
<keyword evidence="2" id="KW-1185">Reference proteome</keyword>
<dbReference type="AlphaFoldDB" id="A0A1P8UUL0"/>
<dbReference type="EMBL" id="CP015093">
    <property type="protein sequence ID" value="APZ53085.1"/>
    <property type="molecule type" value="Genomic_DNA"/>
</dbReference>
<name>A0A1P8UUL0_9RHOB</name>
<sequence length="80" mass="9204">MKFDPSLRAPALSNPAWKTQLFSAKAARNGGIVRRRKRDVHREIGYDDFVREIRSRGFHMIECGDQYIVICNAGSLRIHC</sequence>
<evidence type="ECO:0000313" key="2">
    <source>
        <dbReference type="Proteomes" id="UP000187059"/>
    </source>
</evidence>
<proteinExistence type="predicted"/>
<gene>
    <name evidence="1" type="ORF">Ga0080574_TMP2751</name>
</gene>